<evidence type="ECO:0000313" key="1">
    <source>
        <dbReference type="EMBL" id="MFC4558814.1"/>
    </source>
</evidence>
<dbReference type="Proteomes" id="UP001595989">
    <property type="component" value="Unassembled WGS sequence"/>
</dbReference>
<dbReference type="EMBL" id="JBHSFU010000006">
    <property type="protein sequence ID" value="MFC4558814.1"/>
    <property type="molecule type" value="Genomic_DNA"/>
</dbReference>
<protein>
    <submittedName>
        <fullName evidence="1">Uncharacterized protein</fullName>
    </submittedName>
</protein>
<reference evidence="2" key="1">
    <citation type="journal article" date="2019" name="Int. J. Syst. Evol. Microbiol.">
        <title>The Global Catalogue of Microorganisms (GCM) 10K type strain sequencing project: providing services to taxonomists for standard genome sequencing and annotation.</title>
        <authorList>
            <consortium name="The Broad Institute Genomics Platform"/>
            <consortium name="The Broad Institute Genome Sequencing Center for Infectious Disease"/>
            <person name="Wu L."/>
            <person name="Ma J."/>
        </authorList>
    </citation>
    <scope>NUCLEOTIDE SEQUENCE [LARGE SCALE GENOMIC DNA]</scope>
    <source>
        <strain evidence="2">CGMCC 4.7426</strain>
    </source>
</reference>
<name>A0ABV9DLW4_9BACI</name>
<evidence type="ECO:0000313" key="2">
    <source>
        <dbReference type="Proteomes" id="UP001595989"/>
    </source>
</evidence>
<sequence>MRIFLVLTFAVSAAAAIFKWRYRIVNTLLAVSFLRRVAVMISMNMPEIRQRILPGLFSRPSN</sequence>
<dbReference type="RefSeq" id="WP_390296036.1">
    <property type="nucleotide sequence ID" value="NZ_JBHSFU010000006.1"/>
</dbReference>
<keyword evidence="2" id="KW-1185">Reference proteome</keyword>
<proteinExistence type="predicted"/>
<accession>A0ABV9DLW4</accession>
<gene>
    <name evidence="1" type="ORF">ACFO3D_11390</name>
</gene>
<comment type="caution">
    <text evidence="1">The sequence shown here is derived from an EMBL/GenBank/DDBJ whole genome shotgun (WGS) entry which is preliminary data.</text>
</comment>
<organism evidence="1 2">
    <name type="scientific">Virgibacillus kekensis</name>
    <dbReference type="NCBI Taxonomy" id="202261"/>
    <lineage>
        <taxon>Bacteria</taxon>
        <taxon>Bacillati</taxon>
        <taxon>Bacillota</taxon>
        <taxon>Bacilli</taxon>
        <taxon>Bacillales</taxon>
        <taxon>Bacillaceae</taxon>
        <taxon>Virgibacillus</taxon>
    </lineage>
</organism>